<dbReference type="EMBL" id="QKTW01000026">
    <property type="protein sequence ID" value="PZF71177.1"/>
    <property type="molecule type" value="Genomic_DNA"/>
</dbReference>
<evidence type="ECO:0000256" key="5">
    <source>
        <dbReference type="PROSITE-ProRule" id="PRU00169"/>
    </source>
</evidence>
<evidence type="ECO:0000259" key="7">
    <source>
        <dbReference type="PROSITE" id="PS50110"/>
    </source>
</evidence>
<dbReference type="AlphaFoldDB" id="A0A2W2B515"/>
<gene>
    <name evidence="8" type="ORF">DN068_19570</name>
</gene>
<protein>
    <recommendedName>
        <fullName evidence="10">DNA-binding response regulator</fullName>
    </recommendedName>
</protein>
<dbReference type="CDD" id="cd17535">
    <property type="entry name" value="REC_NarL-like"/>
    <property type="match status" value="1"/>
</dbReference>
<evidence type="ECO:0000313" key="9">
    <source>
        <dbReference type="Proteomes" id="UP000248745"/>
    </source>
</evidence>
<dbReference type="Pfam" id="PF00072">
    <property type="entry name" value="Response_reg"/>
    <property type="match status" value="1"/>
</dbReference>
<dbReference type="PROSITE" id="PS50110">
    <property type="entry name" value="RESPONSE_REGULATORY"/>
    <property type="match status" value="1"/>
</dbReference>
<sequence>MIAKNLVNNPAINVLIAEDHYLVRKVTKQVVKTYYPQATFEETDSIEELADMVKNGKYDLLILDIYLADGNVISTLPYIKQHAGPETGILFFTMCKEDTYAKRLIQLGADGFLNKKADENEIKESLQKILAGEKYISPYMQRKLAEEVVSGRKSNPFEELTNKEFEVMLYLLQGHSLNDIADITHVSVSTVSSHKKRMFDRLKITSLVELTQLTAIHNIIPGG</sequence>
<dbReference type="InterPro" id="IPR016032">
    <property type="entry name" value="Sig_transdc_resp-reg_C-effctor"/>
</dbReference>
<name>A0A2W2B515_9BACT</name>
<dbReference type="Proteomes" id="UP000248745">
    <property type="component" value="Unassembled WGS sequence"/>
</dbReference>
<keyword evidence="2" id="KW-0805">Transcription regulation</keyword>
<dbReference type="RefSeq" id="WP_111000645.1">
    <property type="nucleotide sequence ID" value="NZ_QKTW01000026.1"/>
</dbReference>
<dbReference type="Pfam" id="PF00196">
    <property type="entry name" value="GerE"/>
    <property type="match status" value="1"/>
</dbReference>
<dbReference type="CDD" id="cd06170">
    <property type="entry name" value="LuxR_C_like"/>
    <property type="match status" value="1"/>
</dbReference>
<dbReference type="InterPro" id="IPR039420">
    <property type="entry name" value="WalR-like"/>
</dbReference>
<organism evidence="8 9">
    <name type="scientific">Taibaiella soli</name>
    <dbReference type="NCBI Taxonomy" id="1649169"/>
    <lineage>
        <taxon>Bacteria</taxon>
        <taxon>Pseudomonadati</taxon>
        <taxon>Bacteroidota</taxon>
        <taxon>Chitinophagia</taxon>
        <taxon>Chitinophagales</taxon>
        <taxon>Chitinophagaceae</taxon>
        <taxon>Taibaiella</taxon>
    </lineage>
</organism>
<evidence type="ECO:0008006" key="10">
    <source>
        <dbReference type="Google" id="ProtNLM"/>
    </source>
</evidence>
<dbReference type="SUPFAM" id="SSF52172">
    <property type="entry name" value="CheY-like"/>
    <property type="match status" value="1"/>
</dbReference>
<dbReference type="InterPro" id="IPR001789">
    <property type="entry name" value="Sig_transdc_resp-reg_receiver"/>
</dbReference>
<dbReference type="Gene3D" id="3.40.50.2300">
    <property type="match status" value="1"/>
</dbReference>
<evidence type="ECO:0000256" key="2">
    <source>
        <dbReference type="ARBA" id="ARBA00023015"/>
    </source>
</evidence>
<dbReference type="PANTHER" id="PTHR43214">
    <property type="entry name" value="TWO-COMPONENT RESPONSE REGULATOR"/>
    <property type="match status" value="1"/>
</dbReference>
<reference evidence="8 9" key="1">
    <citation type="submission" date="2018-06" db="EMBL/GenBank/DDBJ databases">
        <title>Mucibacter soli gen. nov., sp. nov., a new member of the family Chitinophagaceae producing mucin.</title>
        <authorList>
            <person name="Kim M.-K."/>
            <person name="Park S."/>
            <person name="Kim T.-S."/>
            <person name="Joung Y."/>
            <person name="Han J.-H."/>
            <person name="Kim S.B."/>
        </authorList>
    </citation>
    <scope>NUCLEOTIDE SEQUENCE [LARGE SCALE GENOMIC DNA]</scope>
    <source>
        <strain evidence="8 9">R1-15</strain>
    </source>
</reference>
<dbReference type="PANTHER" id="PTHR43214:SF41">
    <property type="entry name" value="NITRATE_NITRITE RESPONSE REGULATOR PROTEIN NARP"/>
    <property type="match status" value="1"/>
</dbReference>
<evidence type="ECO:0000256" key="1">
    <source>
        <dbReference type="ARBA" id="ARBA00022553"/>
    </source>
</evidence>
<dbReference type="GO" id="GO:0006355">
    <property type="term" value="P:regulation of DNA-templated transcription"/>
    <property type="evidence" value="ECO:0007669"/>
    <property type="project" value="InterPro"/>
</dbReference>
<dbReference type="InterPro" id="IPR058245">
    <property type="entry name" value="NreC/VraR/RcsB-like_REC"/>
</dbReference>
<feature type="domain" description="HTH luxR-type" evidence="6">
    <location>
        <begin position="153"/>
        <end position="218"/>
    </location>
</feature>
<dbReference type="PROSITE" id="PS50043">
    <property type="entry name" value="HTH_LUXR_2"/>
    <property type="match status" value="1"/>
</dbReference>
<dbReference type="InterPro" id="IPR000792">
    <property type="entry name" value="Tscrpt_reg_LuxR_C"/>
</dbReference>
<evidence type="ECO:0000313" key="8">
    <source>
        <dbReference type="EMBL" id="PZF71177.1"/>
    </source>
</evidence>
<accession>A0A2W2B515</accession>
<proteinExistence type="predicted"/>
<keyword evidence="1 5" id="KW-0597">Phosphoprotein</keyword>
<keyword evidence="4" id="KW-0804">Transcription</keyword>
<feature type="modified residue" description="4-aspartylphosphate" evidence="5">
    <location>
        <position position="64"/>
    </location>
</feature>
<evidence type="ECO:0000259" key="6">
    <source>
        <dbReference type="PROSITE" id="PS50043"/>
    </source>
</evidence>
<evidence type="ECO:0000256" key="3">
    <source>
        <dbReference type="ARBA" id="ARBA00023125"/>
    </source>
</evidence>
<dbReference type="SMART" id="SM00448">
    <property type="entry name" value="REC"/>
    <property type="match status" value="1"/>
</dbReference>
<dbReference type="InterPro" id="IPR011006">
    <property type="entry name" value="CheY-like_superfamily"/>
</dbReference>
<dbReference type="GO" id="GO:0000160">
    <property type="term" value="P:phosphorelay signal transduction system"/>
    <property type="evidence" value="ECO:0007669"/>
    <property type="project" value="InterPro"/>
</dbReference>
<dbReference type="SMART" id="SM00421">
    <property type="entry name" value="HTH_LUXR"/>
    <property type="match status" value="1"/>
</dbReference>
<keyword evidence="9" id="KW-1185">Reference proteome</keyword>
<comment type="caution">
    <text evidence="8">The sequence shown here is derived from an EMBL/GenBank/DDBJ whole genome shotgun (WGS) entry which is preliminary data.</text>
</comment>
<dbReference type="SUPFAM" id="SSF46894">
    <property type="entry name" value="C-terminal effector domain of the bipartite response regulators"/>
    <property type="match status" value="1"/>
</dbReference>
<dbReference type="OrthoDB" id="1013073at2"/>
<keyword evidence="3" id="KW-0238">DNA-binding</keyword>
<feature type="domain" description="Response regulatory" evidence="7">
    <location>
        <begin position="13"/>
        <end position="130"/>
    </location>
</feature>
<evidence type="ECO:0000256" key="4">
    <source>
        <dbReference type="ARBA" id="ARBA00023163"/>
    </source>
</evidence>
<dbReference type="PRINTS" id="PR00038">
    <property type="entry name" value="HTHLUXR"/>
</dbReference>
<dbReference type="GO" id="GO:0003677">
    <property type="term" value="F:DNA binding"/>
    <property type="evidence" value="ECO:0007669"/>
    <property type="project" value="UniProtKB-KW"/>
</dbReference>